<organism evidence="1 2">
    <name type="scientific">Phaeocystidibacter luteus</name>
    <dbReference type="NCBI Taxonomy" id="911197"/>
    <lineage>
        <taxon>Bacteria</taxon>
        <taxon>Pseudomonadati</taxon>
        <taxon>Bacteroidota</taxon>
        <taxon>Flavobacteriia</taxon>
        <taxon>Flavobacteriales</taxon>
        <taxon>Phaeocystidibacteraceae</taxon>
        <taxon>Phaeocystidibacter</taxon>
    </lineage>
</organism>
<keyword evidence="1" id="KW-0378">Hydrolase</keyword>
<dbReference type="PIRSF" id="PIRSF020079">
    <property type="entry name" value="UCP020079"/>
    <property type="match status" value="1"/>
</dbReference>
<evidence type="ECO:0000313" key="1">
    <source>
        <dbReference type="EMBL" id="KAB2808093.1"/>
    </source>
</evidence>
<comment type="caution">
    <text evidence="1">The sequence shown here is derived from an EMBL/GenBank/DDBJ whole genome shotgun (WGS) entry which is preliminary data.</text>
</comment>
<reference evidence="1 2" key="1">
    <citation type="submission" date="2019-09" db="EMBL/GenBank/DDBJ databases">
        <title>Genomes of family Cryomorphaceae.</title>
        <authorList>
            <person name="Bowman J.P."/>
        </authorList>
    </citation>
    <scope>NUCLEOTIDE SEQUENCE [LARGE SCALE GENOMIC DNA]</scope>
    <source>
        <strain evidence="1 2">LMG 25704</strain>
    </source>
</reference>
<keyword evidence="2" id="KW-1185">Reference proteome</keyword>
<dbReference type="NCBIfam" id="NF046079">
    <property type="entry name" value="HAD_phos_BT0820"/>
    <property type="match status" value="1"/>
</dbReference>
<evidence type="ECO:0000313" key="2">
    <source>
        <dbReference type="Proteomes" id="UP000468650"/>
    </source>
</evidence>
<sequence length="138" mass="15922">MIPNSLLIAVDFDGTVVEDAYPEIGKPKLFAFETLKQLQKDGHRLILWTYRNGRYADKAAEFCKENGVEFYAVNASFPGEDRMDRNVPRKINADIFIDDRNVGGFPGWGEVYQMISKQPMEMAEAHKKRRKKGFFGRR</sequence>
<protein>
    <submittedName>
        <fullName evidence="1">Hydrolase</fullName>
    </submittedName>
</protein>
<dbReference type="InterPro" id="IPR036412">
    <property type="entry name" value="HAD-like_sf"/>
</dbReference>
<proteinExistence type="predicted"/>
<dbReference type="EMBL" id="WBVO01000009">
    <property type="protein sequence ID" value="KAB2808093.1"/>
    <property type="molecule type" value="Genomic_DNA"/>
</dbReference>
<accession>A0A6N6REC6</accession>
<dbReference type="InterPro" id="IPR016769">
    <property type="entry name" value="Phage_SP01_Orf1"/>
</dbReference>
<dbReference type="GO" id="GO:0016787">
    <property type="term" value="F:hydrolase activity"/>
    <property type="evidence" value="ECO:0007669"/>
    <property type="project" value="UniProtKB-KW"/>
</dbReference>
<name>A0A6N6REC6_9FLAO</name>
<dbReference type="RefSeq" id="WP_151667907.1">
    <property type="nucleotide sequence ID" value="NZ_WBVO01000009.1"/>
</dbReference>
<dbReference type="InterPro" id="IPR023214">
    <property type="entry name" value="HAD_sf"/>
</dbReference>
<dbReference type="AlphaFoldDB" id="A0A6N6REC6"/>
<gene>
    <name evidence="1" type="ORF">F8C67_11025</name>
</gene>
<dbReference type="OrthoDB" id="5431039at2"/>
<dbReference type="SUPFAM" id="SSF56784">
    <property type="entry name" value="HAD-like"/>
    <property type="match status" value="1"/>
</dbReference>
<dbReference type="Proteomes" id="UP000468650">
    <property type="component" value="Unassembled WGS sequence"/>
</dbReference>
<dbReference type="Gene3D" id="3.40.50.1000">
    <property type="entry name" value="HAD superfamily/HAD-like"/>
    <property type="match status" value="1"/>
</dbReference>